<organism evidence="1 2">
    <name type="scientific">Effrenium voratum</name>
    <dbReference type="NCBI Taxonomy" id="2562239"/>
    <lineage>
        <taxon>Eukaryota</taxon>
        <taxon>Sar</taxon>
        <taxon>Alveolata</taxon>
        <taxon>Dinophyceae</taxon>
        <taxon>Suessiales</taxon>
        <taxon>Symbiodiniaceae</taxon>
        <taxon>Effrenium</taxon>
    </lineage>
</organism>
<dbReference type="AlphaFoldDB" id="A0AA36I3Y6"/>
<feature type="non-terminal residue" evidence="1">
    <location>
        <position position="420"/>
    </location>
</feature>
<keyword evidence="2" id="KW-1185">Reference proteome</keyword>
<dbReference type="InterPro" id="IPR043128">
    <property type="entry name" value="Rev_trsase/Diguanyl_cyclase"/>
</dbReference>
<sequence>MGLWEIEGSIVTFFHSLQHSFFRHRWDSSRADVNRGLDGGGILRLRVGAPPDSTGPEALEELRVSEGYEDLPTSSPLGSFNPELVALPAEGGQPVPLAKLWGKDGQHEVEEFTRTQTLGAAEAEEKKRSGIRLASADSLSKMEIPEGSPLYLATADLQNAFYTMGMPESLRQFFGLRRVRAADLGVQEVEGKPVSPGQWVHPRVAVIPMGWSHAMWWCQRLSEKLVEDSGLTKKERLRDFDPAPPGNFWHVEYVDNLVVFGTDRSEVERRFWLAVQALRDAGLTVHEIEYGEGQSKVLGWSIDEKGTVGPTLSRLWRVRQGIREILRRGRASGQQLERLAYDGSWQEFQEWSKGSVQPGMDFKKLDVTLTAYLEFLYEKGEDLSKANYVTAAVLRLRERGKQELAFRVSMVEVVSFMEKQ</sequence>
<comment type="caution">
    <text evidence="1">The sequence shown here is derived from an EMBL/GenBank/DDBJ whole genome shotgun (WGS) entry which is preliminary data.</text>
</comment>
<name>A0AA36I3Y6_9DINO</name>
<protein>
    <submittedName>
        <fullName evidence="1">Uncharacterized protein</fullName>
    </submittedName>
</protein>
<reference evidence="1" key="1">
    <citation type="submission" date="2023-08" db="EMBL/GenBank/DDBJ databases">
        <authorList>
            <person name="Chen Y."/>
            <person name="Shah S."/>
            <person name="Dougan E. K."/>
            <person name="Thang M."/>
            <person name="Chan C."/>
        </authorList>
    </citation>
    <scope>NUCLEOTIDE SEQUENCE</scope>
</reference>
<proteinExistence type="predicted"/>
<dbReference type="EMBL" id="CAUJNA010000700">
    <property type="protein sequence ID" value="CAJ1380302.1"/>
    <property type="molecule type" value="Genomic_DNA"/>
</dbReference>
<dbReference type="SUPFAM" id="SSF56672">
    <property type="entry name" value="DNA/RNA polymerases"/>
    <property type="match status" value="1"/>
</dbReference>
<dbReference type="Gene3D" id="3.30.70.270">
    <property type="match status" value="1"/>
</dbReference>
<evidence type="ECO:0000313" key="1">
    <source>
        <dbReference type="EMBL" id="CAJ1380302.1"/>
    </source>
</evidence>
<evidence type="ECO:0000313" key="2">
    <source>
        <dbReference type="Proteomes" id="UP001178507"/>
    </source>
</evidence>
<dbReference type="Proteomes" id="UP001178507">
    <property type="component" value="Unassembled WGS sequence"/>
</dbReference>
<dbReference type="InterPro" id="IPR043502">
    <property type="entry name" value="DNA/RNA_pol_sf"/>
</dbReference>
<gene>
    <name evidence="1" type="ORF">EVOR1521_LOCUS8275</name>
</gene>
<accession>A0AA36I3Y6</accession>